<keyword evidence="4" id="KW-0472">Membrane</keyword>
<keyword evidence="2 6" id="KW-0808">Transferase</keyword>
<dbReference type="InterPro" id="IPR002123">
    <property type="entry name" value="Plipid/glycerol_acylTrfase"/>
</dbReference>
<evidence type="ECO:0000259" key="5">
    <source>
        <dbReference type="SMART" id="SM00563"/>
    </source>
</evidence>
<keyword evidence="7" id="KW-1185">Reference proteome</keyword>
<keyword evidence="4" id="KW-0812">Transmembrane</keyword>
<gene>
    <name evidence="6" type="ORF">HG66A1_45370</name>
</gene>
<dbReference type="OrthoDB" id="9803035at2"/>
<dbReference type="SMART" id="SM00563">
    <property type="entry name" value="PlsC"/>
    <property type="match status" value="1"/>
</dbReference>
<feature type="transmembrane region" description="Helical" evidence="4">
    <location>
        <begin position="7"/>
        <end position="26"/>
    </location>
</feature>
<evidence type="ECO:0000256" key="3">
    <source>
        <dbReference type="ARBA" id="ARBA00023315"/>
    </source>
</evidence>
<protein>
    <submittedName>
        <fullName evidence="6">2-acyl-glycerophospho-ethanolamine acyltransferase</fullName>
    </submittedName>
</protein>
<proteinExistence type="predicted"/>
<evidence type="ECO:0000313" key="6">
    <source>
        <dbReference type="EMBL" id="QDT22727.1"/>
    </source>
</evidence>
<comment type="pathway">
    <text evidence="1">Lipid metabolism.</text>
</comment>
<evidence type="ECO:0000256" key="4">
    <source>
        <dbReference type="SAM" id="Phobius"/>
    </source>
</evidence>
<evidence type="ECO:0000256" key="2">
    <source>
        <dbReference type="ARBA" id="ARBA00022679"/>
    </source>
</evidence>
<keyword evidence="4" id="KW-1133">Transmembrane helix</keyword>
<dbReference type="GO" id="GO:0006654">
    <property type="term" value="P:phosphatidic acid biosynthetic process"/>
    <property type="evidence" value="ECO:0007669"/>
    <property type="project" value="TreeGrafter"/>
</dbReference>
<dbReference type="EMBL" id="CP036266">
    <property type="protein sequence ID" value="QDT22727.1"/>
    <property type="molecule type" value="Genomic_DNA"/>
</dbReference>
<dbReference type="CDD" id="cd07989">
    <property type="entry name" value="LPLAT_AGPAT-like"/>
    <property type="match status" value="1"/>
</dbReference>
<feature type="domain" description="Phospholipid/glycerol acyltransferase" evidence="5">
    <location>
        <begin position="38"/>
        <end position="159"/>
    </location>
</feature>
<dbReference type="AlphaFoldDB" id="A0A517PTN0"/>
<dbReference type="Pfam" id="PF01553">
    <property type="entry name" value="Acyltransferase"/>
    <property type="match status" value="1"/>
</dbReference>
<organism evidence="6 7">
    <name type="scientific">Gimesia chilikensis</name>
    <dbReference type="NCBI Taxonomy" id="2605989"/>
    <lineage>
        <taxon>Bacteria</taxon>
        <taxon>Pseudomonadati</taxon>
        <taxon>Planctomycetota</taxon>
        <taxon>Planctomycetia</taxon>
        <taxon>Planctomycetales</taxon>
        <taxon>Planctomycetaceae</taxon>
        <taxon>Gimesia</taxon>
    </lineage>
</organism>
<reference evidence="6 7" key="1">
    <citation type="submission" date="2019-02" db="EMBL/GenBank/DDBJ databases">
        <title>Deep-cultivation of Planctomycetes and their phenomic and genomic characterization uncovers novel biology.</title>
        <authorList>
            <person name="Wiegand S."/>
            <person name="Jogler M."/>
            <person name="Boedeker C."/>
            <person name="Pinto D."/>
            <person name="Vollmers J."/>
            <person name="Rivas-Marin E."/>
            <person name="Kohn T."/>
            <person name="Peeters S.H."/>
            <person name="Heuer A."/>
            <person name="Rast P."/>
            <person name="Oberbeckmann S."/>
            <person name="Bunk B."/>
            <person name="Jeske O."/>
            <person name="Meyerdierks A."/>
            <person name="Storesund J.E."/>
            <person name="Kallscheuer N."/>
            <person name="Luecker S."/>
            <person name="Lage O.M."/>
            <person name="Pohl T."/>
            <person name="Merkel B.J."/>
            <person name="Hornburger P."/>
            <person name="Mueller R.-W."/>
            <person name="Bruemmer F."/>
            <person name="Labrenz M."/>
            <person name="Spormann A.M."/>
            <person name="Op den Camp H."/>
            <person name="Overmann J."/>
            <person name="Amann R."/>
            <person name="Jetten M.S.M."/>
            <person name="Mascher T."/>
            <person name="Medema M.H."/>
            <person name="Devos D.P."/>
            <person name="Kaster A.-K."/>
            <person name="Ovreas L."/>
            <person name="Rohde M."/>
            <person name="Galperin M.Y."/>
            <person name="Jogler C."/>
        </authorList>
    </citation>
    <scope>NUCLEOTIDE SEQUENCE [LARGE SCALE GENOMIC DNA]</scope>
    <source>
        <strain evidence="6 7">HG66A1</strain>
    </source>
</reference>
<dbReference type="Proteomes" id="UP000320421">
    <property type="component" value="Chromosome"/>
</dbReference>
<dbReference type="PANTHER" id="PTHR10434:SF11">
    <property type="entry name" value="1-ACYL-SN-GLYCEROL-3-PHOSPHATE ACYLTRANSFERASE"/>
    <property type="match status" value="1"/>
</dbReference>
<keyword evidence="3 6" id="KW-0012">Acyltransferase</keyword>
<name>A0A517PTN0_9PLAN</name>
<dbReference type="PANTHER" id="PTHR10434">
    <property type="entry name" value="1-ACYL-SN-GLYCEROL-3-PHOSPHATE ACYLTRANSFERASE"/>
    <property type="match status" value="1"/>
</dbReference>
<evidence type="ECO:0000313" key="7">
    <source>
        <dbReference type="Proteomes" id="UP000320421"/>
    </source>
</evidence>
<accession>A0A517PTN0</accession>
<evidence type="ECO:0000256" key="1">
    <source>
        <dbReference type="ARBA" id="ARBA00005189"/>
    </source>
</evidence>
<dbReference type="GO" id="GO:0003841">
    <property type="term" value="F:1-acylglycerol-3-phosphate O-acyltransferase activity"/>
    <property type="evidence" value="ECO:0007669"/>
    <property type="project" value="TreeGrafter"/>
</dbReference>
<sequence length="219" mass="24572">MERVLKILFFALIVRPIVIIILGLNLRGKQNLPVEGPSIVVANHNSHLDALVLMSLYPLSRLHKVRPVAAADYFLKNRYLSWFSKNCLGIIPIQRTGRMRKSELFAGCHEALDRGEILILFPEGSRGNPEELSEIKRGVYHIVHDRSDTRLTPVMMHGLGRALPRGEALLVPFNCDVIIGETIPDAETGEQLVESIKASFLDLQQYCITCRQTGDYSPS</sequence>
<dbReference type="SUPFAM" id="SSF69593">
    <property type="entry name" value="Glycerol-3-phosphate (1)-acyltransferase"/>
    <property type="match status" value="1"/>
</dbReference>
<dbReference type="RefSeq" id="WP_145189041.1">
    <property type="nucleotide sequence ID" value="NZ_CP036266.1"/>
</dbReference>